<keyword evidence="5" id="KW-1185">Reference proteome</keyword>
<evidence type="ECO:0000313" key="5">
    <source>
        <dbReference type="Proteomes" id="UP000288096"/>
    </source>
</evidence>
<name>A0A401G431_9BACT</name>
<protein>
    <recommendedName>
        <fullName evidence="3">AMIN domain-containing protein</fullName>
    </recommendedName>
</protein>
<dbReference type="InterPro" id="IPR021731">
    <property type="entry name" value="AMIN_dom"/>
</dbReference>
<keyword evidence="2" id="KW-0812">Transmembrane</keyword>
<gene>
    <name evidence="4" type="ORF">DENIS_4999</name>
</gene>
<keyword evidence="2" id="KW-1133">Transmembrane helix</keyword>
<evidence type="ECO:0000313" key="4">
    <source>
        <dbReference type="EMBL" id="GBC63999.1"/>
    </source>
</evidence>
<evidence type="ECO:0000256" key="1">
    <source>
        <dbReference type="SAM" id="MobiDB-lite"/>
    </source>
</evidence>
<evidence type="ECO:0000259" key="3">
    <source>
        <dbReference type="Pfam" id="PF11741"/>
    </source>
</evidence>
<sequence>MKCPICGSDNVTHSHRRGLEKFFRFIDPRAPYRCKDCWGRFRVFEAPVRILRSVLIACVAISIVALLIAVPFLLPDRTPSEERQAEMADRPVRRPAKRVTEIPPPATVPETEIPESPVASAESGDADHVSEAAVPQDETPVSPAPETSTAELPAPESGAVHTGGPPSDAPVVAEAEQEAVITDAGKDVARPAQDVPKPAADFPAEKQAAPSPAVVPEKARSAQAGESPRRLRKIKVRVSDGEFRMLLIADGPVREYKTLYIKAPPRFVVDLKGKWKYQGASAVSTDGDMVRQIRVGEHPDFIRVVMDLRMNVPSVRSLEETTRGLLVEIERKRE</sequence>
<evidence type="ECO:0000256" key="2">
    <source>
        <dbReference type="SAM" id="Phobius"/>
    </source>
</evidence>
<proteinExistence type="predicted"/>
<reference evidence="5" key="2">
    <citation type="submission" date="2019-01" db="EMBL/GenBank/DDBJ databases">
        <title>Genome sequence of Desulfonema ishimotonii strain Tokyo 01.</title>
        <authorList>
            <person name="Fukui M."/>
        </authorList>
    </citation>
    <scope>NUCLEOTIDE SEQUENCE [LARGE SCALE GENOMIC DNA]</scope>
    <source>
        <strain evidence="5">Tokyo 01</strain>
    </source>
</reference>
<keyword evidence="2" id="KW-0472">Membrane</keyword>
<feature type="domain" description="AMIN" evidence="3">
    <location>
        <begin position="234"/>
        <end position="326"/>
    </location>
</feature>
<reference evidence="5" key="1">
    <citation type="submission" date="2017-11" db="EMBL/GenBank/DDBJ databases">
        <authorList>
            <person name="Watanabe M."/>
            <person name="Kojima H."/>
        </authorList>
    </citation>
    <scope>NUCLEOTIDE SEQUENCE [LARGE SCALE GENOMIC DNA]</scope>
    <source>
        <strain evidence="5">Tokyo 01</strain>
    </source>
</reference>
<dbReference type="Proteomes" id="UP000288096">
    <property type="component" value="Unassembled WGS sequence"/>
</dbReference>
<organism evidence="4 5">
    <name type="scientific">Desulfonema ishimotonii</name>
    <dbReference type="NCBI Taxonomy" id="45657"/>
    <lineage>
        <taxon>Bacteria</taxon>
        <taxon>Pseudomonadati</taxon>
        <taxon>Thermodesulfobacteriota</taxon>
        <taxon>Desulfobacteria</taxon>
        <taxon>Desulfobacterales</taxon>
        <taxon>Desulfococcaceae</taxon>
        <taxon>Desulfonema</taxon>
    </lineage>
</organism>
<comment type="caution">
    <text evidence="4">The sequence shown here is derived from an EMBL/GenBank/DDBJ whole genome shotgun (WGS) entry which is preliminary data.</text>
</comment>
<feature type="region of interest" description="Disordered" evidence="1">
    <location>
        <begin position="80"/>
        <end position="175"/>
    </location>
</feature>
<dbReference type="EMBL" id="BEXT01000001">
    <property type="protein sequence ID" value="GBC63999.1"/>
    <property type="molecule type" value="Genomic_DNA"/>
</dbReference>
<dbReference type="Gene3D" id="2.60.40.3500">
    <property type="match status" value="1"/>
</dbReference>
<feature type="transmembrane region" description="Helical" evidence="2">
    <location>
        <begin position="50"/>
        <end position="74"/>
    </location>
</feature>
<feature type="region of interest" description="Disordered" evidence="1">
    <location>
        <begin position="191"/>
        <end position="230"/>
    </location>
</feature>
<feature type="compositionally biased region" description="Basic and acidic residues" evidence="1">
    <location>
        <begin position="80"/>
        <end position="92"/>
    </location>
</feature>
<dbReference type="RefSeq" id="WP_166405287.1">
    <property type="nucleotide sequence ID" value="NZ_BEXT01000001.1"/>
</dbReference>
<accession>A0A401G431</accession>
<dbReference type="Pfam" id="PF11741">
    <property type="entry name" value="AMIN"/>
    <property type="match status" value="1"/>
</dbReference>
<dbReference type="AlphaFoldDB" id="A0A401G431"/>